<feature type="transmembrane region" description="Helical" evidence="6">
    <location>
        <begin position="27"/>
        <end position="46"/>
    </location>
</feature>
<proteinExistence type="predicted"/>
<dbReference type="PANTHER" id="PTHR43370:SF1">
    <property type="entry name" value="GUANOSINE ABC TRANSPORTER PERMEASE PROTEIN NUPQ"/>
    <property type="match status" value="1"/>
</dbReference>
<dbReference type="STRING" id="52770.BSZ40_01730"/>
<dbReference type="PANTHER" id="PTHR43370">
    <property type="entry name" value="SUGAR ABC TRANSPORTER INTEGRAL MEMBRANE PROTEIN-RELATED"/>
    <property type="match status" value="1"/>
</dbReference>
<protein>
    <submittedName>
        <fullName evidence="7">ABC transporter permease</fullName>
    </submittedName>
</protein>
<feature type="transmembrane region" description="Helical" evidence="6">
    <location>
        <begin position="154"/>
        <end position="176"/>
    </location>
</feature>
<evidence type="ECO:0000256" key="5">
    <source>
        <dbReference type="ARBA" id="ARBA00023136"/>
    </source>
</evidence>
<evidence type="ECO:0000256" key="4">
    <source>
        <dbReference type="ARBA" id="ARBA00022989"/>
    </source>
</evidence>
<organism evidence="7 8">
    <name type="scientific">Buchananella hordeovulneris</name>
    <dbReference type="NCBI Taxonomy" id="52770"/>
    <lineage>
        <taxon>Bacteria</taxon>
        <taxon>Bacillati</taxon>
        <taxon>Actinomycetota</taxon>
        <taxon>Actinomycetes</taxon>
        <taxon>Actinomycetales</taxon>
        <taxon>Actinomycetaceae</taxon>
        <taxon>Buchananella</taxon>
    </lineage>
</organism>
<keyword evidence="3 6" id="KW-0812">Transmembrane</keyword>
<reference evidence="8" key="1">
    <citation type="submission" date="2016-12" db="EMBL/GenBank/DDBJ databases">
        <authorList>
            <person name="Meng X."/>
        </authorList>
    </citation>
    <scope>NUCLEOTIDE SEQUENCE [LARGE SCALE GENOMIC DNA]</scope>
    <source>
        <strain evidence="8">DSM 20732</strain>
    </source>
</reference>
<keyword evidence="5 6" id="KW-0472">Membrane</keyword>
<dbReference type="EMBL" id="MQVS01000001">
    <property type="protein sequence ID" value="OKL52836.1"/>
    <property type="molecule type" value="Genomic_DNA"/>
</dbReference>
<evidence type="ECO:0000256" key="6">
    <source>
        <dbReference type="SAM" id="Phobius"/>
    </source>
</evidence>
<feature type="transmembrane region" description="Helical" evidence="6">
    <location>
        <begin position="66"/>
        <end position="86"/>
    </location>
</feature>
<comment type="subcellular location">
    <subcellularLocation>
        <location evidence="1">Cell membrane</location>
        <topology evidence="1">Multi-pass membrane protein</topology>
    </subcellularLocation>
</comment>
<feature type="transmembrane region" description="Helical" evidence="6">
    <location>
        <begin position="319"/>
        <end position="342"/>
    </location>
</feature>
<dbReference type="AlphaFoldDB" id="A0A1Q5PZD2"/>
<name>A0A1Q5PZD2_9ACTO</name>
<feature type="transmembrane region" description="Helical" evidence="6">
    <location>
        <begin position="211"/>
        <end position="233"/>
    </location>
</feature>
<evidence type="ECO:0000313" key="7">
    <source>
        <dbReference type="EMBL" id="OKL52836.1"/>
    </source>
</evidence>
<dbReference type="InParanoid" id="A0A1Q5PZD2"/>
<evidence type="ECO:0000256" key="3">
    <source>
        <dbReference type="ARBA" id="ARBA00022692"/>
    </source>
</evidence>
<feature type="transmembrane region" description="Helical" evidence="6">
    <location>
        <begin position="123"/>
        <end position="142"/>
    </location>
</feature>
<evidence type="ECO:0000256" key="1">
    <source>
        <dbReference type="ARBA" id="ARBA00004651"/>
    </source>
</evidence>
<feature type="transmembrane region" description="Helical" evidence="6">
    <location>
        <begin position="182"/>
        <end position="204"/>
    </location>
</feature>
<comment type="caution">
    <text evidence="7">The sequence shown here is derived from an EMBL/GenBank/DDBJ whole genome shotgun (WGS) entry which is preliminary data.</text>
</comment>
<keyword evidence="2" id="KW-1003">Cell membrane</keyword>
<dbReference type="Pfam" id="PF02653">
    <property type="entry name" value="BPD_transp_2"/>
    <property type="match status" value="1"/>
</dbReference>
<evidence type="ECO:0000313" key="8">
    <source>
        <dbReference type="Proteomes" id="UP000185612"/>
    </source>
</evidence>
<feature type="transmembrane region" description="Helical" evidence="6">
    <location>
        <begin position="264"/>
        <end position="286"/>
    </location>
</feature>
<gene>
    <name evidence="7" type="ORF">BSZ40_01730</name>
</gene>
<accession>A0A1Q5PZD2</accession>
<keyword evidence="4 6" id="KW-1133">Transmembrane helix</keyword>
<evidence type="ECO:0000256" key="2">
    <source>
        <dbReference type="ARBA" id="ARBA00022475"/>
    </source>
</evidence>
<dbReference type="InterPro" id="IPR001851">
    <property type="entry name" value="ABC_transp_permease"/>
</dbReference>
<feature type="transmembrane region" description="Helical" evidence="6">
    <location>
        <begin position="98"/>
        <end position="117"/>
    </location>
</feature>
<dbReference type="CDD" id="cd06580">
    <property type="entry name" value="TM_PBP1_transp_TpRbsC_like"/>
    <property type="match status" value="1"/>
</dbReference>
<feature type="transmembrane region" description="Helical" evidence="6">
    <location>
        <begin position="395"/>
        <end position="413"/>
    </location>
</feature>
<dbReference type="RefSeq" id="WP_073822647.1">
    <property type="nucleotide sequence ID" value="NZ_MQVS01000001.1"/>
</dbReference>
<dbReference type="OrthoDB" id="9792579at2"/>
<feature type="transmembrane region" description="Helical" evidence="6">
    <location>
        <begin position="348"/>
        <end position="374"/>
    </location>
</feature>
<dbReference type="Proteomes" id="UP000185612">
    <property type="component" value="Unassembled WGS sequence"/>
</dbReference>
<dbReference type="GO" id="GO:0022857">
    <property type="term" value="F:transmembrane transporter activity"/>
    <property type="evidence" value="ECO:0007669"/>
    <property type="project" value="InterPro"/>
</dbReference>
<sequence length="426" mass="45293">MSTPETTLPAAQPTEHKLVRPAQWRNPILYGVFSLLLAYFVFTASGKTTFSVNTGTDFFDIPPFTLPARLTLAVLTLLAMAGTALVTWNEWRRVRTPIYVPIVVGVAFALGFLTWVAAGTSGIITIVTLLAGTLAFSVPLIFGSLTGLICERSGTINIAIEGQLLTGAFLAAVVASHTSSPWIGLLAAPLGGILLALLLALFTIKYRVDQIVTGVVLNVLALGLTGFLFSTVLTADRATWNTATPLPRLPIPGLHRLPIIGPVFFNQTILIYCMYVVVIVAQFMLFRSRWGLRMRACGEHPKAADTVGIKVNRTRFNNLVLAGALAGLGGAYFTIGSGLAFTKDISSGYGFIALAAMILGKWNPRGAVVAALLFAFSKQLGYTLSNIGAGLPSELLLMVPYVITVLAVAGFVGKVRPPAAEGVPYP</sequence>
<dbReference type="GO" id="GO:0005886">
    <property type="term" value="C:plasma membrane"/>
    <property type="evidence" value="ECO:0007669"/>
    <property type="project" value="UniProtKB-SubCell"/>
</dbReference>
<keyword evidence="8" id="KW-1185">Reference proteome</keyword>